<evidence type="ECO:0000256" key="1">
    <source>
        <dbReference type="SAM" id="Phobius"/>
    </source>
</evidence>
<accession>A0AA35W611</accession>
<keyword evidence="1" id="KW-0812">Transmembrane</keyword>
<gene>
    <name evidence="2" type="ORF">GBAR_LOCUS4136</name>
</gene>
<comment type="caution">
    <text evidence="2">The sequence shown here is derived from an EMBL/GenBank/DDBJ whole genome shotgun (WGS) entry which is preliminary data.</text>
</comment>
<feature type="transmembrane region" description="Helical" evidence="1">
    <location>
        <begin position="12"/>
        <end position="30"/>
    </location>
</feature>
<evidence type="ECO:0000313" key="3">
    <source>
        <dbReference type="Proteomes" id="UP001174909"/>
    </source>
</evidence>
<keyword evidence="1" id="KW-0472">Membrane</keyword>
<dbReference type="EMBL" id="CASHTH010000597">
    <property type="protein sequence ID" value="CAI8005306.1"/>
    <property type="molecule type" value="Genomic_DNA"/>
</dbReference>
<dbReference type="Proteomes" id="UP001174909">
    <property type="component" value="Unassembled WGS sequence"/>
</dbReference>
<dbReference type="AlphaFoldDB" id="A0AA35W611"/>
<sequence length="132" mass="14534">MRVAEGFARKVSLAFIGISFIGWIVFTAGFGRYKKWLDDNEDHVSVEESYLYAFRAGSMIGPFVHFLAIAHVLLWGLPSSIVGSITAVVSIMYLSAVGYGMVLGGIYINTHLMTMFLMIWITVSSSCLPEGL</sequence>
<feature type="transmembrane region" description="Helical" evidence="1">
    <location>
        <begin position="108"/>
        <end position="128"/>
    </location>
</feature>
<reference evidence="2" key="1">
    <citation type="submission" date="2023-03" db="EMBL/GenBank/DDBJ databases">
        <authorList>
            <person name="Steffen K."/>
            <person name="Cardenas P."/>
        </authorList>
    </citation>
    <scope>NUCLEOTIDE SEQUENCE</scope>
</reference>
<feature type="transmembrane region" description="Helical" evidence="1">
    <location>
        <begin position="81"/>
        <end position="102"/>
    </location>
</feature>
<proteinExistence type="predicted"/>
<organism evidence="2 3">
    <name type="scientific">Geodia barretti</name>
    <name type="common">Barrett's horny sponge</name>
    <dbReference type="NCBI Taxonomy" id="519541"/>
    <lineage>
        <taxon>Eukaryota</taxon>
        <taxon>Metazoa</taxon>
        <taxon>Porifera</taxon>
        <taxon>Demospongiae</taxon>
        <taxon>Heteroscleromorpha</taxon>
        <taxon>Tetractinellida</taxon>
        <taxon>Astrophorina</taxon>
        <taxon>Geodiidae</taxon>
        <taxon>Geodia</taxon>
    </lineage>
</organism>
<keyword evidence="1" id="KW-1133">Transmembrane helix</keyword>
<evidence type="ECO:0000313" key="2">
    <source>
        <dbReference type="EMBL" id="CAI8005306.1"/>
    </source>
</evidence>
<keyword evidence="3" id="KW-1185">Reference proteome</keyword>
<name>A0AA35W611_GEOBA</name>
<protein>
    <submittedName>
        <fullName evidence="2">Uncharacterized protein</fullName>
    </submittedName>
</protein>